<evidence type="ECO:0000259" key="2">
    <source>
        <dbReference type="Pfam" id="PF14690"/>
    </source>
</evidence>
<dbReference type="InterPro" id="IPR029261">
    <property type="entry name" value="Transposase_Znf"/>
</dbReference>
<gene>
    <name evidence="3" type="ORF">NITHO_2850004</name>
</gene>
<evidence type="ECO:0000313" key="4">
    <source>
        <dbReference type="Proteomes" id="UP000004221"/>
    </source>
</evidence>
<feature type="domain" description="Transposase IS204/IS1001/IS1096/IS1165 DDE" evidence="1">
    <location>
        <begin position="156"/>
        <end position="254"/>
    </location>
</feature>
<dbReference type="Proteomes" id="UP000004221">
    <property type="component" value="Unassembled WGS sequence"/>
</dbReference>
<proteinExistence type="predicted"/>
<dbReference type="OrthoDB" id="163958at2"/>
<name>I4EGW0_9BACT</name>
<feature type="domain" description="Transposase IS204/IS1001/IS1096/IS1165 zinc-finger" evidence="2">
    <location>
        <begin position="36"/>
        <end position="79"/>
    </location>
</feature>
<evidence type="ECO:0000313" key="3">
    <source>
        <dbReference type="EMBL" id="CCF83922.1"/>
    </source>
</evidence>
<dbReference type="PANTHER" id="PTHR33498:SF1">
    <property type="entry name" value="TRANSPOSASE FOR INSERTION SEQUENCE ELEMENT IS1557"/>
    <property type="match status" value="1"/>
</dbReference>
<dbReference type="NCBIfam" id="NF033550">
    <property type="entry name" value="transpos_ISL3"/>
    <property type="match status" value="1"/>
</dbReference>
<organism evidence="3 4">
    <name type="scientific">Nitrolancea hollandica Lb</name>
    <dbReference type="NCBI Taxonomy" id="1129897"/>
    <lineage>
        <taxon>Bacteria</taxon>
        <taxon>Pseudomonadati</taxon>
        <taxon>Thermomicrobiota</taxon>
        <taxon>Thermomicrobia</taxon>
        <taxon>Sphaerobacterales</taxon>
        <taxon>Sphaerobacterineae</taxon>
        <taxon>Sphaerobacteraceae</taxon>
        <taxon>Nitrolancea</taxon>
    </lineage>
</organism>
<reference evidence="3 4" key="1">
    <citation type="journal article" date="2012" name="ISME J.">
        <title>Nitrification expanded: discovery, physiology and genomics of a nitrite-oxidizing bacterium from the phylum Chloroflexi.</title>
        <authorList>
            <person name="Sorokin D.Y."/>
            <person name="Lucker S."/>
            <person name="Vejmelkova D."/>
            <person name="Kostrikina N.A."/>
            <person name="Kleerebezem R."/>
            <person name="Rijpstra W.I."/>
            <person name="Damste J.S."/>
            <person name="Le Paslier D."/>
            <person name="Muyzer G."/>
            <person name="Wagner M."/>
            <person name="van Loosdrecht M.C."/>
            <person name="Daims H."/>
        </authorList>
    </citation>
    <scope>NUCLEOTIDE SEQUENCE [LARGE SCALE GENOMIC DNA]</scope>
    <source>
        <strain evidence="4">none</strain>
    </source>
</reference>
<dbReference type="Pfam" id="PF14690">
    <property type="entry name" value="Zn_ribbon_ISL3"/>
    <property type="match status" value="1"/>
</dbReference>
<protein>
    <submittedName>
        <fullName evidence="3">Transposase</fullName>
    </submittedName>
</protein>
<sequence>MLGPTQLLIPPELHVDALTAAQGIITITAHTTALTARCPHCQQSSSHLHSHYVRVLADVPWCGVPVRLQVTVRRFRCRNAACRQRIFAERLDDVATVYARRTDRLSAALELIGFALGGEAGARLATGLGFDTSPDTLLRVVRQADDPIGFPVTVCGVDDWAWRKGHRYGTLLVDLERHRVVDLLPDRSAAGFAAWLQRHPSIAVISRDRGESYAVGATQGAPDAVQVADRFHLVKNLGETLERVLKRHVRLLQQVPLPRGELLVVAPPRADREAGRMRTRQKMRERFDTIQKLADAGLSQRAIARTAGWSCGTVRASR</sequence>
<keyword evidence="4" id="KW-1185">Reference proteome</keyword>
<dbReference type="InterPro" id="IPR002560">
    <property type="entry name" value="Transposase_DDE"/>
</dbReference>
<dbReference type="AlphaFoldDB" id="I4EGW0"/>
<dbReference type="Pfam" id="PF01610">
    <property type="entry name" value="DDE_Tnp_ISL3"/>
    <property type="match status" value="1"/>
</dbReference>
<dbReference type="PANTHER" id="PTHR33498">
    <property type="entry name" value="TRANSPOSASE FOR INSERTION SEQUENCE ELEMENT IS1557"/>
    <property type="match status" value="1"/>
</dbReference>
<evidence type="ECO:0000259" key="1">
    <source>
        <dbReference type="Pfam" id="PF01610"/>
    </source>
</evidence>
<comment type="caution">
    <text evidence="3">The sequence shown here is derived from an EMBL/GenBank/DDBJ whole genome shotgun (WGS) entry which is preliminary data.</text>
</comment>
<accession>I4EGW0</accession>
<dbReference type="InterPro" id="IPR047951">
    <property type="entry name" value="Transpos_ISL3"/>
</dbReference>
<dbReference type="RefSeq" id="WP_008477650.1">
    <property type="nucleotide sequence ID" value="NZ_CAGS01000207.1"/>
</dbReference>
<dbReference type="EMBL" id="CAGS01000207">
    <property type="protein sequence ID" value="CCF83922.1"/>
    <property type="molecule type" value="Genomic_DNA"/>
</dbReference>